<accession>A0A1V9E3K3</accession>
<proteinExistence type="predicted"/>
<evidence type="ECO:0000313" key="2">
    <source>
        <dbReference type="EMBL" id="OQP40682.1"/>
    </source>
</evidence>
<dbReference type="Proteomes" id="UP000192610">
    <property type="component" value="Unassembled WGS sequence"/>
</dbReference>
<gene>
    <name evidence="2" type="ORF">A4H97_13745</name>
</gene>
<dbReference type="AlphaFoldDB" id="A0A1V9E3K3"/>
<dbReference type="EMBL" id="LVXG01000067">
    <property type="protein sequence ID" value="OQP40682.1"/>
    <property type="molecule type" value="Genomic_DNA"/>
</dbReference>
<sequence length="251" mass="28923">MQENKTTNTGIKLLTTLLFFLLACNSTVQKTNKPQGLTEEEIRQYFADSLSGRYGFGQFEKDSTKTFAHFFRTNYPGINTKYSDNAFPFAFEEEYIDTTKIDTLKKWFRIIVVPCFRRPYCFVVEKKGDKSFLTTKVTNGDGGYHTGVLLLTTHFMFRDTLYDNISKRLDTCRFWTLGEDTSCHSGLDGETWIFEAIENGRYNIISRWWPQGCGDSTTMSLSEIGFELNQLGKLDKVLTAIGERQSGMYER</sequence>
<dbReference type="RefSeq" id="WP_081203657.1">
    <property type="nucleotide sequence ID" value="NZ_FOCZ01000007.1"/>
</dbReference>
<feature type="signal peptide" evidence="1">
    <location>
        <begin position="1"/>
        <end position="30"/>
    </location>
</feature>
<reference evidence="3" key="1">
    <citation type="submission" date="2016-04" db="EMBL/GenBank/DDBJ databases">
        <authorList>
            <person name="Chen L."/>
            <person name="Zhuang W."/>
            <person name="Wang G."/>
        </authorList>
    </citation>
    <scope>NUCLEOTIDE SEQUENCE [LARGE SCALE GENOMIC DNA]</scope>
    <source>
        <strain evidence="3">17621</strain>
    </source>
</reference>
<comment type="caution">
    <text evidence="2">The sequence shown here is derived from an EMBL/GenBank/DDBJ whole genome shotgun (WGS) entry which is preliminary data.</text>
</comment>
<evidence type="ECO:0008006" key="4">
    <source>
        <dbReference type="Google" id="ProtNLM"/>
    </source>
</evidence>
<evidence type="ECO:0000313" key="3">
    <source>
        <dbReference type="Proteomes" id="UP000192610"/>
    </source>
</evidence>
<organism evidence="2 3">
    <name type="scientific">Niastella yeongjuensis</name>
    <dbReference type="NCBI Taxonomy" id="354355"/>
    <lineage>
        <taxon>Bacteria</taxon>
        <taxon>Pseudomonadati</taxon>
        <taxon>Bacteroidota</taxon>
        <taxon>Chitinophagia</taxon>
        <taxon>Chitinophagales</taxon>
        <taxon>Chitinophagaceae</taxon>
        <taxon>Niastella</taxon>
    </lineage>
</organism>
<dbReference type="OrthoDB" id="185897at2"/>
<dbReference type="PROSITE" id="PS51257">
    <property type="entry name" value="PROKAR_LIPOPROTEIN"/>
    <property type="match status" value="1"/>
</dbReference>
<evidence type="ECO:0000256" key="1">
    <source>
        <dbReference type="SAM" id="SignalP"/>
    </source>
</evidence>
<keyword evidence="3" id="KW-1185">Reference proteome</keyword>
<feature type="chain" id="PRO_5010742635" description="Lipoprotein" evidence="1">
    <location>
        <begin position="31"/>
        <end position="251"/>
    </location>
</feature>
<name>A0A1V9E3K3_9BACT</name>
<keyword evidence="1" id="KW-0732">Signal</keyword>
<protein>
    <recommendedName>
        <fullName evidence="4">Lipoprotein</fullName>
    </recommendedName>
</protein>